<dbReference type="Gene3D" id="3.40.190.290">
    <property type="match status" value="1"/>
</dbReference>
<feature type="domain" description="HTH lysR-type" evidence="5">
    <location>
        <begin position="17"/>
        <end position="69"/>
    </location>
</feature>
<dbReference type="InterPro" id="IPR005119">
    <property type="entry name" value="LysR_subst-bd"/>
</dbReference>
<dbReference type="RefSeq" id="WP_377049047.1">
    <property type="nucleotide sequence ID" value="NZ_JBHLVZ010000002.1"/>
</dbReference>
<protein>
    <submittedName>
        <fullName evidence="6">LysR family transcriptional regulator</fullName>
    </submittedName>
</protein>
<name>A0ABV6INT3_9PROT</name>
<organism evidence="6 7">
    <name type="scientific">Muricoccus vinaceus</name>
    <dbReference type="NCBI Taxonomy" id="424704"/>
    <lineage>
        <taxon>Bacteria</taxon>
        <taxon>Pseudomonadati</taxon>
        <taxon>Pseudomonadota</taxon>
        <taxon>Alphaproteobacteria</taxon>
        <taxon>Acetobacterales</taxon>
        <taxon>Roseomonadaceae</taxon>
        <taxon>Muricoccus</taxon>
    </lineage>
</organism>
<dbReference type="EMBL" id="JBHLVZ010000002">
    <property type="protein sequence ID" value="MFC0384914.1"/>
    <property type="molecule type" value="Genomic_DNA"/>
</dbReference>
<dbReference type="SUPFAM" id="SSF46785">
    <property type="entry name" value="Winged helix' DNA-binding domain"/>
    <property type="match status" value="1"/>
</dbReference>
<dbReference type="PROSITE" id="PS50931">
    <property type="entry name" value="HTH_LYSR"/>
    <property type="match status" value="1"/>
</dbReference>
<dbReference type="Proteomes" id="UP001589789">
    <property type="component" value="Unassembled WGS sequence"/>
</dbReference>
<reference evidence="6 7" key="1">
    <citation type="submission" date="2024-09" db="EMBL/GenBank/DDBJ databases">
        <authorList>
            <person name="Sun Q."/>
            <person name="Mori K."/>
        </authorList>
    </citation>
    <scope>NUCLEOTIDE SEQUENCE [LARGE SCALE GENOMIC DNA]</scope>
    <source>
        <strain evidence="6 7">CCM 7468</strain>
    </source>
</reference>
<evidence type="ECO:0000313" key="7">
    <source>
        <dbReference type="Proteomes" id="UP001589789"/>
    </source>
</evidence>
<dbReference type="InterPro" id="IPR036390">
    <property type="entry name" value="WH_DNA-bd_sf"/>
</dbReference>
<keyword evidence="7" id="KW-1185">Reference proteome</keyword>
<dbReference type="InterPro" id="IPR050950">
    <property type="entry name" value="HTH-type_LysR_regulators"/>
</dbReference>
<keyword evidence="4" id="KW-0804">Transcription</keyword>
<keyword evidence="3" id="KW-0238">DNA-binding</keyword>
<proteinExistence type="inferred from homology"/>
<evidence type="ECO:0000256" key="4">
    <source>
        <dbReference type="ARBA" id="ARBA00023163"/>
    </source>
</evidence>
<dbReference type="Gene3D" id="1.10.10.10">
    <property type="entry name" value="Winged helix-like DNA-binding domain superfamily/Winged helix DNA-binding domain"/>
    <property type="match status" value="1"/>
</dbReference>
<evidence type="ECO:0000259" key="5">
    <source>
        <dbReference type="PROSITE" id="PS50931"/>
    </source>
</evidence>
<dbReference type="SUPFAM" id="SSF53850">
    <property type="entry name" value="Periplasmic binding protein-like II"/>
    <property type="match status" value="1"/>
</dbReference>
<sequence length="314" mass="33083">MASPAHPRPLRVHAPGIHYFDAVRRAGSIREAARRLNVASSAVNRQVLKMEAELGTRLFDRLPDGLRLTAAGEIMARHVTTVLRDAERARSELDALAGLRTGHVDLVTLEGLCHRVVPEAAAALQARQPGITVGTGILGSAEIPSAILSGDAHLGLAFEVRRHPALRQLAAARLPLGAVVPPGSPLAGRESIGIADCAGMPLILPHANFANRDQVETLLQRRGEGLRVQYEAGSVELMKRMVLLGLGTAFMTRAGLEAELEAGRLVHVPLRQGRAAVVSELGLYAHAEVALPAAAAAFAGHLAETIGRLHGPGG</sequence>
<evidence type="ECO:0000313" key="6">
    <source>
        <dbReference type="EMBL" id="MFC0384914.1"/>
    </source>
</evidence>
<dbReference type="InterPro" id="IPR000847">
    <property type="entry name" value="LysR_HTH_N"/>
</dbReference>
<dbReference type="Pfam" id="PF03466">
    <property type="entry name" value="LysR_substrate"/>
    <property type="match status" value="1"/>
</dbReference>
<dbReference type="PANTHER" id="PTHR30419:SF2">
    <property type="entry name" value="LYSR FAMILY TRANSCRIPTIONAL REGULATOR"/>
    <property type="match status" value="1"/>
</dbReference>
<dbReference type="InterPro" id="IPR036388">
    <property type="entry name" value="WH-like_DNA-bd_sf"/>
</dbReference>
<evidence type="ECO:0000256" key="2">
    <source>
        <dbReference type="ARBA" id="ARBA00023015"/>
    </source>
</evidence>
<evidence type="ECO:0000256" key="3">
    <source>
        <dbReference type="ARBA" id="ARBA00023125"/>
    </source>
</evidence>
<comment type="similarity">
    <text evidence="1">Belongs to the LysR transcriptional regulatory family.</text>
</comment>
<dbReference type="Pfam" id="PF00126">
    <property type="entry name" value="HTH_1"/>
    <property type="match status" value="1"/>
</dbReference>
<accession>A0ABV6INT3</accession>
<keyword evidence="2" id="KW-0805">Transcription regulation</keyword>
<dbReference type="PANTHER" id="PTHR30419">
    <property type="entry name" value="HTH-TYPE TRANSCRIPTIONAL REGULATOR YBHD"/>
    <property type="match status" value="1"/>
</dbReference>
<comment type="caution">
    <text evidence="6">The sequence shown here is derived from an EMBL/GenBank/DDBJ whole genome shotgun (WGS) entry which is preliminary data.</text>
</comment>
<evidence type="ECO:0000256" key="1">
    <source>
        <dbReference type="ARBA" id="ARBA00009437"/>
    </source>
</evidence>
<gene>
    <name evidence="6" type="ORF">ACFFIC_05030</name>
</gene>